<evidence type="ECO:0000256" key="3">
    <source>
        <dbReference type="ARBA" id="ARBA00023157"/>
    </source>
</evidence>
<evidence type="ECO:0000256" key="8">
    <source>
        <dbReference type="SAM" id="SignalP"/>
    </source>
</evidence>
<dbReference type="CDD" id="cd00055">
    <property type="entry name" value="EGF_Lam"/>
    <property type="match status" value="1"/>
</dbReference>
<keyword evidence="3 6" id="KW-1015">Disulfide bond</keyword>
<dbReference type="FunFam" id="2.10.25.10:FF:000188">
    <property type="entry name" value="Laminin subunit gamma 2"/>
    <property type="match status" value="1"/>
</dbReference>
<evidence type="ECO:0000256" key="6">
    <source>
        <dbReference type="PROSITE-ProRule" id="PRU00460"/>
    </source>
</evidence>
<evidence type="ECO:0000256" key="5">
    <source>
        <dbReference type="ARBA" id="ARBA00023292"/>
    </source>
</evidence>
<comment type="caution">
    <text evidence="6">Lacks conserved residue(s) required for the propagation of feature annotation.</text>
</comment>
<organism evidence="10 11">
    <name type="scientific">Coilia grayii</name>
    <name type="common">Gray's grenadier anchovy</name>
    <dbReference type="NCBI Taxonomy" id="363190"/>
    <lineage>
        <taxon>Eukaryota</taxon>
        <taxon>Metazoa</taxon>
        <taxon>Chordata</taxon>
        <taxon>Craniata</taxon>
        <taxon>Vertebrata</taxon>
        <taxon>Euteleostomi</taxon>
        <taxon>Actinopterygii</taxon>
        <taxon>Neopterygii</taxon>
        <taxon>Teleostei</taxon>
        <taxon>Clupei</taxon>
        <taxon>Clupeiformes</taxon>
        <taxon>Clupeoidei</taxon>
        <taxon>Engraulidae</taxon>
        <taxon>Coilinae</taxon>
        <taxon>Coilia</taxon>
    </lineage>
</organism>
<keyword evidence="11" id="KW-1185">Reference proteome</keyword>
<dbReference type="SMART" id="SM00180">
    <property type="entry name" value="EGF_Lam"/>
    <property type="match status" value="1"/>
</dbReference>
<feature type="chain" id="PRO_5044745019" description="Laminin EGF-like domain-containing protein" evidence="8">
    <location>
        <begin position="28"/>
        <end position="233"/>
    </location>
</feature>
<dbReference type="AlphaFoldDB" id="A0ABD1K023"/>
<dbReference type="GO" id="GO:0005604">
    <property type="term" value="C:basement membrane"/>
    <property type="evidence" value="ECO:0007669"/>
    <property type="project" value="UniProtKB-ARBA"/>
</dbReference>
<name>A0ABD1K023_9TELE</name>
<reference evidence="10 11" key="1">
    <citation type="submission" date="2024-09" db="EMBL/GenBank/DDBJ databases">
        <title>A chromosome-level genome assembly of Gray's grenadier anchovy, Coilia grayii.</title>
        <authorList>
            <person name="Fu Z."/>
        </authorList>
    </citation>
    <scope>NUCLEOTIDE SEQUENCE [LARGE SCALE GENOMIC DNA]</scope>
    <source>
        <strain evidence="10">G4</strain>
        <tissue evidence="10">Muscle</tissue>
    </source>
</reference>
<gene>
    <name evidence="10" type="ORF">ACEWY4_012279</name>
</gene>
<evidence type="ECO:0000256" key="7">
    <source>
        <dbReference type="SAM" id="MobiDB-lite"/>
    </source>
</evidence>
<protein>
    <recommendedName>
        <fullName evidence="9">Laminin EGF-like domain-containing protein</fullName>
    </recommendedName>
</protein>
<proteinExistence type="predicted"/>
<comment type="caution">
    <text evidence="10">The sequence shown here is derived from an EMBL/GenBank/DDBJ whole genome shotgun (WGS) entry which is preliminary data.</text>
</comment>
<dbReference type="PRINTS" id="PR00011">
    <property type="entry name" value="EGFLAMININ"/>
</dbReference>
<dbReference type="SUPFAM" id="SSF57196">
    <property type="entry name" value="EGF/Laminin"/>
    <property type="match status" value="1"/>
</dbReference>
<evidence type="ECO:0000259" key="9">
    <source>
        <dbReference type="PROSITE" id="PS50027"/>
    </source>
</evidence>
<evidence type="ECO:0000256" key="4">
    <source>
        <dbReference type="ARBA" id="ARBA00023180"/>
    </source>
</evidence>
<dbReference type="InterPro" id="IPR002049">
    <property type="entry name" value="LE_dom"/>
</dbReference>
<feature type="signal peptide" evidence="8">
    <location>
        <begin position="1"/>
        <end position="27"/>
    </location>
</feature>
<feature type="domain" description="Laminin EGF-like" evidence="9">
    <location>
        <begin position="170"/>
        <end position="218"/>
    </location>
</feature>
<dbReference type="Gene3D" id="2.10.25.10">
    <property type="entry name" value="Laminin"/>
    <property type="match status" value="1"/>
</dbReference>
<dbReference type="PROSITE" id="PS50027">
    <property type="entry name" value="EGF_LAM_2"/>
    <property type="match status" value="1"/>
</dbReference>
<keyword evidence="5 6" id="KW-0424">Laminin EGF-like domain</keyword>
<evidence type="ECO:0000256" key="1">
    <source>
        <dbReference type="ARBA" id="ARBA00022729"/>
    </source>
</evidence>
<accession>A0ABD1K023</accession>
<feature type="region of interest" description="Disordered" evidence="7">
    <location>
        <begin position="130"/>
        <end position="162"/>
    </location>
</feature>
<evidence type="ECO:0000256" key="2">
    <source>
        <dbReference type="ARBA" id="ARBA00022737"/>
    </source>
</evidence>
<dbReference type="PROSITE" id="PS01248">
    <property type="entry name" value="EGF_LAM_1"/>
    <property type="match status" value="1"/>
</dbReference>
<keyword evidence="4" id="KW-0325">Glycoprotein</keyword>
<sequence length="233" mass="25089">MWWLPLIMFTSPTFPFILYLCIGLSEAAPRIISNDAFSIIRNNREVSDTVLGRLDRNDRTYPSDANSARFAFSGLTPGPTIFSSSSSAHVARTTVTTVEPPTTDPTTPAVSVTPLVGYLPGVYDRQISDRRSADSVPSLAPQSKTLQKSQESSNRSPLLPGSENFQEPVCNCSGEGVQDPDDCDPSTGQCLCLPGYMGLQCEDCEEAHFTNGTSGCLPCGCDTFGALSELCDR</sequence>
<dbReference type="Pfam" id="PF00053">
    <property type="entry name" value="EGF_laminin"/>
    <property type="match status" value="1"/>
</dbReference>
<feature type="compositionally biased region" description="Polar residues" evidence="7">
    <location>
        <begin position="140"/>
        <end position="156"/>
    </location>
</feature>
<dbReference type="EMBL" id="JBHFQA010000010">
    <property type="protein sequence ID" value="KAL2092481.1"/>
    <property type="molecule type" value="Genomic_DNA"/>
</dbReference>
<dbReference type="Proteomes" id="UP001591681">
    <property type="component" value="Unassembled WGS sequence"/>
</dbReference>
<evidence type="ECO:0000313" key="10">
    <source>
        <dbReference type="EMBL" id="KAL2092481.1"/>
    </source>
</evidence>
<evidence type="ECO:0000313" key="11">
    <source>
        <dbReference type="Proteomes" id="UP001591681"/>
    </source>
</evidence>
<keyword evidence="2" id="KW-0677">Repeat</keyword>
<keyword evidence="1 8" id="KW-0732">Signal</keyword>
<feature type="disulfide bond" evidence="6">
    <location>
        <begin position="192"/>
        <end position="201"/>
    </location>
</feature>